<dbReference type="Proteomes" id="UP000316775">
    <property type="component" value="Unassembled WGS sequence"/>
</dbReference>
<dbReference type="EMBL" id="BJNP01000012">
    <property type="protein sequence ID" value="GEC71885.1"/>
    <property type="molecule type" value="Genomic_DNA"/>
</dbReference>
<dbReference type="OrthoDB" id="840060at2"/>
<proteinExistence type="predicted"/>
<dbReference type="STRING" id="983.SAMN05443543_105222"/>
<evidence type="ECO:0000313" key="2">
    <source>
        <dbReference type="Proteomes" id="UP000316775"/>
    </source>
</evidence>
<protein>
    <submittedName>
        <fullName evidence="1">Uncharacterized protein</fullName>
    </submittedName>
</protein>
<organism evidence="1 2">
    <name type="scientific">Flavobacterium flevense</name>
    <dbReference type="NCBI Taxonomy" id="983"/>
    <lineage>
        <taxon>Bacteria</taxon>
        <taxon>Pseudomonadati</taxon>
        <taxon>Bacteroidota</taxon>
        <taxon>Flavobacteriia</taxon>
        <taxon>Flavobacteriales</taxon>
        <taxon>Flavobacteriaceae</taxon>
        <taxon>Flavobacterium</taxon>
    </lineage>
</organism>
<accession>A0A4Y4AUJ8</accession>
<name>A0A4Y4AUJ8_9FLAO</name>
<gene>
    <name evidence="1" type="ORF">FFL01_14240</name>
</gene>
<keyword evidence="2" id="KW-1185">Reference proteome</keyword>
<sequence length="74" mass="8857">MQRMIYDYTKSVLERVSHAPDLFVKELKKAVKNLLPYELEHLNNWLNYYTKEKPELRKYLSAVEIKNAKPASKM</sequence>
<dbReference type="AlphaFoldDB" id="A0A4Y4AUJ8"/>
<comment type="caution">
    <text evidence="1">The sequence shown here is derived from an EMBL/GenBank/DDBJ whole genome shotgun (WGS) entry which is preliminary data.</text>
</comment>
<reference evidence="1 2" key="1">
    <citation type="submission" date="2019-06" db="EMBL/GenBank/DDBJ databases">
        <title>Whole genome shotgun sequence of Flavobacterium flevense NBRC 14960.</title>
        <authorList>
            <person name="Hosoyama A."/>
            <person name="Uohara A."/>
            <person name="Ohji S."/>
            <person name="Ichikawa N."/>
        </authorList>
    </citation>
    <scope>NUCLEOTIDE SEQUENCE [LARGE SCALE GENOMIC DNA]</scope>
    <source>
        <strain evidence="1 2">NBRC 14960</strain>
    </source>
</reference>
<dbReference type="RefSeq" id="WP_073244832.1">
    <property type="nucleotide sequence ID" value="NZ_BJNP01000012.1"/>
</dbReference>
<evidence type="ECO:0000313" key="1">
    <source>
        <dbReference type="EMBL" id="GEC71885.1"/>
    </source>
</evidence>